<feature type="compositionally biased region" description="Basic residues" evidence="1">
    <location>
        <begin position="34"/>
        <end position="46"/>
    </location>
</feature>
<dbReference type="Gramene" id="LPERR05G07760.1">
    <property type="protein sequence ID" value="LPERR05G07760.1"/>
    <property type="gene ID" value="LPERR05G07760"/>
</dbReference>
<dbReference type="EnsemblPlants" id="LPERR05G07760.1">
    <property type="protein sequence ID" value="LPERR05G07760.1"/>
    <property type="gene ID" value="LPERR05G07760"/>
</dbReference>
<dbReference type="HOGENOM" id="CLU_2870857_0_0_1"/>
<proteinExistence type="predicted"/>
<keyword evidence="3" id="KW-1185">Reference proteome</keyword>
<evidence type="ECO:0000313" key="2">
    <source>
        <dbReference type="EnsemblPlants" id="LPERR05G07760.1"/>
    </source>
</evidence>
<name>A0A0D9WEJ2_9ORYZ</name>
<evidence type="ECO:0000256" key="1">
    <source>
        <dbReference type="SAM" id="MobiDB-lite"/>
    </source>
</evidence>
<reference evidence="2 3" key="1">
    <citation type="submission" date="2012-08" db="EMBL/GenBank/DDBJ databases">
        <title>Oryza genome evolution.</title>
        <authorList>
            <person name="Wing R.A."/>
        </authorList>
    </citation>
    <scope>NUCLEOTIDE SEQUENCE</scope>
</reference>
<organism evidence="2 3">
    <name type="scientific">Leersia perrieri</name>
    <dbReference type="NCBI Taxonomy" id="77586"/>
    <lineage>
        <taxon>Eukaryota</taxon>
        <taxon>Viridiplantae</taxon>
        <taxon>Streptophyta</taxon>
        <taxon>Embryophyta</taxon>
        <taxon>Tracheophyta</taxon>
        <taxon>Spermatophyta</taxon>
        <taxon>Magnoliopsida</taxon>
        <taxon>Liliopsida</taxon>
        <taxon>Poales</taxon>
        <taxon>Poaceae</taxon>
        <taxon>BOP clade</taxon>
        <taxon>Oryzoideae</taxon>
        <taxon>Oryzeae</taxon>
        <taxon>Oryzinae</taxon>
        <taxon>Leersia</taxon>
    </lineage>
</organism>
<evidence type="ECO:0000313" key="3">
    <source>
        <dbReference type="Proteomes" id="UP000032180"/>
    </source>
</evidence>
<reference evidence="2" key="3">
    <citation type="submission" date="2015-04" db="UniProtKB">
        <authorList>
            <consortium name="EnsemblPlants"/>
        </authorList>
    </citation>
    <scope>IDENTIFICATION</scope>
</reference>
<reference evidence="3" key="2">
    <citation type="submission" date="2013-12" db="EMBL/GenBank/DDBJ databases">
        <authorList>
            <person name="Yu Y."/>
            <person name="Lee S."/>
            <person name="de Baynast K."/>
            <person name="Wissotski M."/>
            <person name="Liu L."/>
            <person name="Talag J."/>
            <person name="Goicoechea J."/>
            <person name="Angelova A."/>
            <person name="Jetty R."/>
            <person name="Kudrna D."/>
            <person name="Golser W."/>
            <person name="Rivera L."/>
            <person name="Zhang J."/>
            <person name="Wing R."/>
        </authorList>
    </citation>
    <scope>NUCLEOTIDE SEQUENCE</scope>
</reference>
<sequence>MAVLVNSSPFYPLQAQEDNRMWGRARRQEQLNHGKVKPSRWRHGRGRQIQSVPRCVRPDLQPAI</sequence>
<feature type="region of interest" description="Disordered" evidence="1">
    <location>
        <begin position="29"/>
        <end position="64"/>
    </location>
</feature>
<dbReference type="AlphaFoldDB" id="A0A0D9WEJ2"/>
<dbReference type="Proteomes" id="UP000032180">
    <property type="component" value="Chromosome 5"/>
</dbReference>
<accession>A0A0D9WEJ2</accession>
<protein>
    <submittedName>
        <fullName evidence="2">Uncharacterized protein</fullName>
    </submittedName>
</protein>